<dbReference type="AlphaFoldDB" id="A0A2V4A276"/>
<accession>A0A2V4A276</accession>
<name>A0A2V4A276_9BACT</name>
<evidence type="ECO:0000313" key="1">
    <source>
        <dbReference type="EMBL" id="PXY02889.1"/>
    </source>
</evidence>
<gene>
    <name evidence="1" type="ORF">DF185_01995</name>
</gene>
<dbReference type="Proteomes" id="UP000248079">
    <property type="component" value="Unassembled WGS sequence"/>
</dbReference>
<protein>
    <submittedName>
        <fullName evidence="1">Uncharacterized protein</fullName>
    </submittedName>
</protein>
<comment type="caution">
    <text evidence="1">The sequence shown here is derived from an EMBL/GenBank/DDBJ whole genome shotgun (WGS) entry which is preliminary data.</text>
</comment>
<keyword evidence="2" id="KW-1185">Reference proteome</keyword>
<evidence type="ECO:0000313" key="2">
    <source>
        <dbReference type="Proteomes" id="UP000248079"/>
    </source>
</evidence>
<proteinExistence type="predicted"/>
<dbReference type="RefSeq" id="WP_110359046.1">
    <property type="nucleotide sequence ID" value="NZ_QFLI01000001.1"/>
</dbReference>
<sequence length="61" mass="7054">MKGKWGSWYWNNYHLMKAKYFFEALSFNESMKDGTFALSSFNESMKGGTFALSSFNESMKG</sequence>
<dbReference type="EMBL" id="QFLI01000001">
    <property type="protein sequence ID" value="PXY02889.1"/>
    <property type="molecule type" value="Genomic_DNA"/>
</dbReference>
<organism evidence="1 2">
    <name type="scientific">Marinifilum breve</name>
    <dbReference type="NCBI Taxonomy" id="2184082"/>
    <lineage>
        <taxon>Bacteria</taxon>
        <taxon>Pseudomonadati</taxon>
        <taxon>Bacteroidota</taxon>
        <taxon>Bacteroidia</taxon>
        <taxon>Marinilabiliales</taxon>
        <taxon>Marinifilaceae</taxon>
    </lineage>
</organism>
<reference evidence="1 2" key="1">
    <citation type="submission" date="2018-05" db="EMBL/GenBank/DDBJ databases">
        <title>Marinifilum breve JC075T sp. nov., a marine bacterium isolated from Yongle Blue Hole in the South China Sea.</title>
        <authorList>
            <person name="Fu T."/>
        </authorList>
    </citation>
    <scope>NUCLEOTIDE SEQUENCE [LARGE SCALE GENOMIC DNA]</scope>
    <source>
        <strain evidence="1 2">JC075</strain>
    </source>
</reference>